<protein>
    <submittedName>
        <fullName evidence="2">CLIP-associating protein 1</fullName>
    </submittedName>
</protein>
<feature type="compositionally biased region" description="Pro residues" evidence="1">
    <location>
        <begin position="202"/>
        <end position="213"/>
    </location>
</feature>
<name>A0ABV0NQL7_9TELE</name>
<evidence type="ECO:0000313" key="3">
    <source>
        <dbReference type="Proteomes" id="UP001476798"/>
    </source>
</evidence>
<comment type="caution">
    <text evidence="2">The sequence shown here is derived from an EMBL/GenBank/DDBJ whole genome shotgun (WGS) entry which is preliminary data.</text>
</comment>
<dbReference type="InterPro" id="IPR016024">
    <property type="entry name" value="ARM-type_fold"/>
</dbReference>
<dbReference type="PANTHER" id="PTHR21567:SF28">
    <property type="entry name" value="CLIP-ASSOCIATING PROTEIN 1"/>
    <property type="match status" value="1"/>
</dbReference>
<organism evidence="2 3">
    <name type="scientific">Goodea atripinnis</name>
    <dbReference type="NCBI Taxonomy" id="208336"/>
    <lineage>
        <taxon>Eukaryota</taxon>
        <taxon>Metazoa</taxon>
        <taxon>Chordata</taxon>
        <taxon>Craniata</taxon>
        <taxon>Vertebrata</taxon>
        <taxon>Euteleostomi</taxon>
        <taxon>Actinopterygii</taxon>
        <taxon>Neopterygii</taxon>
        <taxon>Teleostei</taxon>
        <taxon>Neoteleostei</taxon>
        <taxon>Acanthomorphata</taxon>
        <taxon>Ovalentaria</taxon>
        <taxon>Atherinomorphae</taxon>
        <taxon>Cyprinodontiformes</taxon>
        <taxon>Goodeidae</taxon>
        <taxon>Goodea</taxon>
    </lineage>
</organism>
<dbReference type="SUPFAM" id="SSF48371">
    <property type="entry name" value="ARM repeat"/>
    <property type="match status" value="1"/>
</dbReference>
<feature type="region of interest" description="Disordered" evidence="1">
    <location>
        <begin position="202"/>
        <end position="227"/>
    </location>
</feature>
<dbReference type="PANTHER" id="PTHR21567">
    <property type="entry name" value="CLASP"/>
    <property type="match status" value="1"/>
</dbReference>
<keyword evidence="3" id="KW-1185">Reference proteome</keyword>
<feature type="compositionally biased region" description="Polar residues" evidence="1">
    <location>
        <begin position="145"/>
        <end position="158"/>
    </location>
</feature>
<dbReference type="Proteomes" id="UP001476798">
    <property type="component" value="Unassembled WGS sequence"/>
</dbReference>
<feature type="region of interest" description="Disordered" evidence="1">
    <location>
        <begin position="145"/>
        <end position="186"/>
    </location>
</feature>
<reference evidence="2 3" key="1">
    <citation type="submission" date="2021-06" db="EMBL/GenBank/DDBJ databases">
        <authorList>
            <person name="Palmer J.M."/>
        </authorList>
    </citation>
    <scope>NUCLEOTIDE SEQUENCE [LARGE SCALE GENOMIC DNA]</scope>
    <source>
        <strain evidence="2 3">GA_2019</strain>
        <tissue evidence="2">Muscle</tissue>
    </source>
</reference>
<dbReference type="Gene3D" id="1.25.10.10">
    <property type="entry name" value="Leucine-rich Repeat Variant"/>
    <property type="match status" value="1"/>
</dbReference>
<gene>
    <name evidence="2" type="primary">CLASP1_1</name>
    <name evidence="2" type="ORF">GOODEAATRI_000190</name>
</gene>
<proteinExistence type="predicted"/>
<dbReference type="InterPro" id="IPR011989">
    <property type="entry name" value="ARM-like"/>
</dbReference>
<feature type="compositionally biased region" description="Polar residues" evidence="1">
    <location>
        <begin position="167"/>
        <end position="179"/>
    </location>
</feature>
<evidence type="ECO:0000313" key="2">
    <source>
        <dbReference type="EMBL" id="MEQ2173716.1"/>
    </source>
</evidence>
<dbReference type="EMBL" id="JAHRIO010049981">
    <property type="protein sequence ID" value="MEQ2173716.1"/>
    <property type="molecule type" value="Genomic_DNA"/>
</dbReference>
<accession>A0ABV0NQL7</accession>
<sequence>MQHEEKSLSIFILQEDESCFPCLCRESFPFEQQFNILMRFIVDQTQTPNLKVKVAILRYIEALARQMDPADFVNSSETRLAVSRIITWTTEPKSSDVRKAAQVVLIALFELNTPEFTMLLGALPKTFQDGTTKLLHNHLRNASASSGISMASPVNSAGRTPPRHPGSRSSPLSSPTNHGQAGLSPSRLWGWSADGLSKYPPLPLPPFPSPLPPTASLKALRRAYSPR</sequence>
<evidence type="ECO:0000256" key="1">
    <source>
        <dbReference type="SAM" id="MobiDB-lite"/>
    </source>
</evidence>